<evidence type="ECO:0000313" key="1">
    <source>
        <dbReference type="EMBL" id="RKP25841.1"/>
    </source>
</evidence>
<gene>
    <name evidence="1" type="ORF">SYNPS1DRAFT_28433</name>
</gene>
<name>A0A4P9Z243_9FUNG</name>
<reference evidence="2" key="1">
    <citation type="journal article" date="2018" name="Nat. Microbiol.">
        <title>Leveraging single-cell genomics to expand the fungal tree of life.</title>
        <authorList>
            <person name="Ahrendt S.R."/>
            <person name="Quandt C.A."/>
            <person name="Ciobanu D."/>
            <person name="Clum A."/>
            <person name="Salamov A."/>
            <person name="Andreopoulos B."/>
            <person name="Cheng J.F."/>
            <person name="Woyke T."/>
            <person name="Pelin A."/>
            <person name="Henrissat B."/>
            <person name="Reynolds N.K."/>
            <person name="Benny G.L."/>
            <person name="Smith M.E."/>
            <person name="James T.Y."/>
            <person name="Grigoriev I.V."/>
        </authorList>
    </citation>
    <scope>NUCLEOTIDE SEQUENCE [LARGE SCALE GENOMIC DNA]</scope>
    <source>
        <strain evidence="2">Benny S71-1</strain>
    </source>
</reference>
<dbReference type="Proteomes" id="UP000278143">
    <property type="component" value="Unassembled WGS sequence"/>
</dbReference>
<dbReference type="PANTHER" id="PTHR13366:SF0">
    <property type="entry name" value="HEAT REPEAT-CONTAINING PROTEIN 6"/>
    <property type="match status" value="1"/>
</dbReference>
<accession>A0A4P9Z243</accession>
<dbReference type="InterPro" id="IPR052107">
    <property type="entry name" value="HEAT6"/>
</dbReference>
<keyword evidence="2" id="KW-1185">Reference proteome</keyword>
<protein>
    <recommendedName>
        <fullName evidence="3">Armadillo-type protein</fullName>
    </recommendedName>
</protein>
<sequence>MGEAEWTRTVIDTLCGAIDQTRNYKVRIHACTAIRALPERASFGGRAEFVDVVNCIVKALRSAATTEDATFTEYKYMQPWQQQLNDCGVYLLSLATEEDRHTLTSNIQALTALLPTSSDA</sequence>
<dbReference type="PANTHER" id="PTHR13366">
    <property type="entry name" value="MALARIA ANTIGEN-RELATED"/>
    <property type="match status" value="1"/>
</dbReference>
<dbReference type="OrthoDB" id="422637at2759"/>
<evidence type="ECO:0000313" key="2">
    <source>
        <dbReference type="Proteomes" id="UP000278143"/>
    </source>
</evidence>
<organism evidence="1 2">
    <name type="scientific">Syncephalis pseudoplumigaleata</name>
    <dbReference type="NCBI Taxonomy" id="1712513"/>
    <lineage>
        <taxon>Eukaryota</taxon>
        <taxon>Fungi</taxon>
        <taxon>Fungi incertae sedis</taxon>
        <taxon>Zoopagomycota</taxon>
        <taxon>Zoopagomycotina</taxon>
        <taxon>Zoopagomycetes</taxon>
        <taxon>Zoopagales</taxon>
        <taxon>Piptocephalidaceae</taxon>
        <taxon>Syncephalis</taxon>
    </lineage>
</organism>
<evidence type="ECO:0008006" key="3">
    <source>
        <dbReference type="Google" id="ProtNLM"/>
    </source>
</evidence>
<dbReference type="EMBL" id="KZ989597">
    <property type="protein sequence ID" value="RKP25841.1"/>
    <property type="molecule type" value="Genomic_DNA"/>
</dbReference>
<proteinExistence type="predicted"/>
<dbReference type="AlphaFoldDB" id="A0A4P9Z243"/>